<dbReference type="RefSeq" id="WP_046871165.1">
    <property type="nucleotide sequence ID" value="NZ_BAAAXI010000190.1"/>
</dbReference>
<evidence type="ECO:0000313" key="3">
    <source>
        <dbReference type="Proteomes" id="UP000076405"/>
    </source>
</evidence>
<feature type="domain" description="AB hydrolase-1" evidence="1">
    <location>
        <begin position="23"/>
        <end position="131"/>
    </location>
</feature>
<organism evidence="2 3">
    <name type="scientific">Pediococcus damnosus</name>
    <dbReference type="NCBI Taxonomy" id="51663"/>
    <lineage>
        <taxon>Bacteria</taxon>
        <taxon>Bacillati</taxon>
        <taxon>Bacillota</taxon>
        <taxon>Bacilli</taxon>
        <taxon>Lactobacillales</taxon>
        <taxon>Lactobacillaceae</taxon>
        <taxon>Pediococcus</taxon>
    </lineage>
</organism>
<accession>A0AAC9B1X1</accession>
<dbReference type="EMBL" id="CP012275">
    <property type="protein sequence ID" value="AMV62834.1"/>
    <property type="molecule type" value="Genomic_DNA"/>
</dbReference>
<dbReference type="InterPro" id="IPR000073">
    <property type="entry name" value="AB_hydrolase_1"/>
</dbReference>
<dbReference type="AlphaFoldDB" id="A0AAC9B1X1"/>
<name>A0AAC9B1X1_9LACO</name>
<dbReference type="PANTHER" id="PTHR43798:SF33">
    <property type="entry name" value="HYDROLASE, PUTATIVE (AFU_ORTHOLOGUE AFUA_2G14860)-RELATED"/>
    <property type="match status" value="1"/>
</dbReference>
<dbReference type="Pfam" id="PF00561">
    <property type="entry name" value="Abhydrolase_1"/>
    <property type="match status" value="1"/>
</dbReference>
<proteinExistence type="predicted"/>
<dbReference type="SUPFAM" id="SSF53474">
    <property type="entry name" value="alpha/beta-Hydrolases"/>
    <property type="match status" value="1"/>
</dbReference>
<reference evidence="2 3" key="1">
    <citation type="journal article" date="2016" name="PLoS ONE">
        <title>The Identification of Novel Diagnostic Marker Genes for the Detection of Beer Spoiling Pediococcus damnosus Strains Using the BlAst Diagnostic Gene findEr.</title>
        <authorList>
            <person name="Behr J."/>
            <person name="Geissler A.J."/>
            <person name="Schmid J."/>
            <person name="Zehe A."/>
            <person name="Vogel R.F."/>
        </authorList>
    </citation>
    <scope>NUCLEOTIDE SEQUENCE [LARGE SCALE GENOMIC DNA]</scope>
    <source>
        <strain evidence="2 3">TMW 2.1533</strain>
    </source>
</reference>
<gene>
    <name evidence="2" type="ORF">ADU70_1346</name>
</gene>
<dbReference type="Gene3D" id="3.40.50.1820">
    <property type="entry name" value="alpha/beta hydrolase"/>
    <property type="match status" value="1"/>
</dbReference>
<evidence type="ECO:0000313" key="2">
    <source>
        <dbReference type="EMBL" id="AMV62834.1"/>
    </source>
</evidence>
<dbReference type="Proteomes" id="UP000076405">
    <property type="component" value="Chromosome"/>
</dbReference>
<dbReference type="GO" id="GO:0016020">
    <property type="term" value="C:membrane"/>
    <property type="evidence" value="ECO:0007669"/>
    <property type="project" value="TreeGrafter"/>
</dbReference>
<protein>
    <recommendedName>
        <fullName evidence="1">AB hydrolase-1 domain-containing protein</fullName>
    </recommendedName>
</protein>
<sequence length="269" mass="30500">MKTIDTGHGYIHYYFKIAAKTYPTVLFFQGSSGANCYLGFKNIITALPDKYGILAIDQLGYGESDLTRSERTIDNILAETQSIVNKEQIHKVIIFAHSLGGLYALGYIKRFSDYVQAVIGVEPVTGVAEMDVDDMVRVTKEEAQEVARDRAQGKIPESELKSLINPNLNSVDWNKQLEIFQKLLDNETQVNEAENLKSSIQSVKKISIPNKIPVLIFSRTKRQSEYQTSEFKNDHPFSKISCFGDSHFLHWTESSRVIHETTNFLNQLL</sequence>
<dbReference type="PANTHER" id="PTHR43798">
    <property type="entry name" value="MONOACYLGLYCEROL LIPASE"/>
    <property type="match status" value="1"/>
</dbReference>
<dbReference type="GeneID" id="57276619"/>
<evidence type="ECO:0000259" key="1">
    <source>
        <dbReference type="Pfam" id="PF00561"/>
    </source>
</evidence>
<dbReference type="InterPro" id="IPR050266">
    <property type="entry name" value="AB_hydrolase_sf"/>
</dbReference>
<dbReference type="InterPro" id="IPR029058">
    <property type="entry name" value="AB_hydrolase_fold"/>
</dbReference>